<dbReference type="EMBL" id="CP041186">
    <property type="protein sequence ID" value="QDG54761.1"/>
    <property type="molecule type" value="Genomic_DNA"/>
</dbReference>
<name>A0A4Y6Q2E9_PERCE</name>
<dbReference type="AlphaFoldDB" id="A0A4Y6Q2E9"/>
<evidence type="ECO:0000256" key="1">
    <source>
        <dbReference type="SAM" id="MobiDB-lite"/>
    </source>
</evidence>
<keyword evidence="3" id="KW-1185">Reference proteome</keyword>
<gene>
    <name evidence="2" type="ORF">FIV42_29650</name>
</gene>
<accession>A0A5B8YDD0</accession>
<sequence>MATPNIKEEAHRLIDELPEDATWKDLEYAMHVRQQIEQGLQDAEAGRTMSTEELRERLGLDDE</sequence>
<feature type="compositionally biased region" description="Basic and acidic residues" evidence="1">
    <location>
        <begin position="50"/>
        <end position="63"/>
    </location>
</feature>
<organism evidence="2 3">
    <name type="scientific">Persicimonas caeni</name>
    <dbReference type="NCBI Taxonomy" id="2292766"/>
    <lineage>
        <taxon>Bacteria</taxon>
        <taxon>Deltaproteobacteria</taxon>
        <taxon>Bradymonadales</taxon>
        <taxon>Bradymonadaceae</taxon>
        <taxon>Persicimonas</taxon>
    </lineage>
</organism>
<feature type="region of interest" description="Disordered" evidence="1">
    <location>
        <begin position="40"/>
        <end position="63"/>
    </location>
</feature>
<dbReference type="Gene3D" id="1.10.1220.170">
    <property type="match status" value="1"/>
</dbReference>
<evidence type="ECO:0000313" key="3">
    <source>
        <dbReference type="Proteomes" id="UP000315995"/>
    </source>
</evidence>
<dbReference type="OrthoDB" id="5422155at2"/>
<dbReference type="Proteomes" id="UP000315995">
    <property type="component" value="Chromosome"/>
</dbReference>
<reference evidence="2 3" key="1">
    <citation type="submission" date="2019-06" db="EMBL/GenBank/DDBJ databases">
        <title>Persicimonas caeni gen. nov., sp. nov., a predatory bacterium isolated from solar saltern.</title>
        <authorList>
            <person name="Wang S."/>
        </authorList>
    </citation>
    <scope>NUCLEOTIDE SEQUENCE [LARGE SCALE GENOMIC DNA]</scope>
    <source>
        <strain evidence="2 3">YN101</strain>
    </source>
</reference>
<accession>A0A4Y6Q2E9</accession>
<protein>
    <submittedName>
        <fullName evidence="2">Uncharacterized protein</fullName>
    </submittedName>
</protein>
<proteinExistence type="predicted"/>
<evidence type="ECO:0000313" key="2">
    <source>
        <dbReference type="EMBL" id="QDG54761.1"/>
    </source>
</evidence>
<dbReference type="RefSeq" id="WP_141201205.1">
    <property type="nucleotide sequence ID" value="NZ_CP041186.1"/>
</dbReference>